<dbReference type="GO" id="GO:0004650">
    <property type="term" value="F:polygalacturonase activity"/>
    <property type="evidence" value="ECO:0007669"/>
    <property type="project" value="InterPro"/>
</dbReference>
<evidence type="ECO:0000256" key="9">
    <source>
        <dbReference type="RuleBase" id="RU361169"/>
    </source>
</evidence>
<keyword evidence="4" id="KW-0964">Secreted</keyword>
<keyword evidence="7" id="KW-0961">Cell wall biogenesis/degradation</keyword>
<dbReference type="GO" id="GO:0071555">
    <property type="term" value="P:cell wall organization"/>
    <property type="evidence" value="ECO:0007669"/>
    <property type="project" value="UniProtKB-KW"/>
</dbReference>
<dbReference type="STRING" id="79200.A0A162AHD6"/>
<evidence type="ECO:0000256" key="4">
    <source>
        <dbReference type="ARBA" id="ARBA00022525"/>
    </source>
</evidence>
<keyword evidence="5 9" id="KW-0378">Hydrolase</keyword>
<keyword evidence="3" id="KW-0134">Cell wall</keyword>
<dbReference type="SMART" id="SM00710">
    <property type="entry name" value="PbH1"/>
    <property type="match status" value="5"/>
</dbReference>
<comment type="caution">
    <text evidence="10">The sequence shown here is derived from an EMBL/GenBank/DDBJ whole genome shotgun (WGS) entry which is preliminary data.</text>
</comment>
<name>A0A162AHD6_DAUCS</name>
<dbReference type="EMBL" id="LNRQ01000003">
    <property type="protein sequence ID" value="KZN00931.1"/>
    <property type="molecule type" value="Genomic_DNA"/>
</dbReference>
<dbReference type="InterPro" id="IPR000743">
    <property type="entry name" value="Glyco_hydro_28"/>
</dbReference>
<evidence type="ECO:0000313" key="10">
    <source>
        <dbReference type="EMBL" id="KZN00931.1"/>
    </source>
</evidence>
<evidence type="ECO:0000256" key="5">
    <source>
        <dbReference type="ARBA" id="ARBA00022801"/>
    </source>
</evidence>
<reference evidence="10" key="1">
    <citation type="journal article" date="2016" name="Nat. Genet.">
        <title>A high-quality carrot genome assembly provides new insights into carotenoid accumulation and asterid genome evolution.</title>
        <authorList>
            <person name="Iorizzo M."/>
            <person name="Ellison S."/>
            <person name="Senalik D."/>
            <person name="Zeng P."/>
            <person name="Satapoomin P."/>
            <person name="Huang J."/>
            <person name="Bowman M."/>
            <person name="Iovene M."/>
            <person name="Sanseverino W."/>
            <person name="Cavagnaro P."/>
            <person name="Yildiz M."/>
            <person name="Macko-Podgorni A."/>
            <person name="Moranska E."/>
            <person name="Grzebelus E."/>
            <person name="Grzebelus D."/>
            <person name="Ashrafi H."/>
            <person name="Zheng Z."/>
            <person name="Cheng S."/>
            <person name="Spooner D."/>
            <person name="Van Deynze A."/>
            <person name="Simon P."/>
        </authorList>
    </citation>
    <scope>NUCLEOTIDE SEQUENCE [LARGE SCALE GENOMIC DNA]</scope>
    <source>
        <tissue evidence="10">Leaf</tissue>
    </source>
</reference>
<evidence type="ECO:0000256" key="2">
    <source>
        <dbReference type="ARBA" id="ARBA00008834"/>
    </source>
</evidence>
<dbReference type="InterPro" id="IPR006626">
    <property type="entry name" value="PbH1"/>
</dbReference>
<sequence length="213" mass="22152">MILILNPNTDGIHTSGASNINILNSEIGTGDDCISIGGGSQNINITGVTCGPGHGISIGSIGKNTDDSSVTGVYVNGCTMSNTQNGVRIKTYTSDCMATVSDVTFQDITVDQSKNPIIIDQNYCGGHQECIGNSHVQVSDVKFIGVQGTSISPIAVKLQCSPEKPCEGIELDTISISLNDGGETTSSCSNVNVTYNGPQNPPTCSNSLHLNHM</sequence>
<keyword evidence="6 9" id="KW-0326">Glycosidase</keyword>
<dbReference type="Gene3D" id="2.160.20.10">
    <property type="entry name" value="Single-stranded right-handed beta-helix, Pectin lyase-like"/>
    <property type="match status" value="1"/>
</dbReference>
<dbReference type="Gramene" id="KZN00931">
    <property type="protein sequence ID" value="KZN00931"/>
    <property type="gene ID" value="DCAR_009685"/>
</dbReference>
<dbReference type="GO" id="GO:0005975">
    <property type="term" value="P:carbohydrate metabolic process"/>
    <property type="evidence" value="ECO:0007669"/>
    <property type="project" value="InterPro"/>
</dbReference>
<dbReference type="Pfam" id="PF00295">
    <property type="entry name" value="Glyco_hydro_28"/>
    <property type="match status" value="1"/>
</dbReference>
<dbReference type="SUPFAM" id="SSF51126">
    <property type="entry name" value="Pectin lyase-like"/>
    <property type="match status" value="1"/>
</dbReference>
<feature type="active site" evidence="8">
    <location>
        <position position="54"/>
    </location>
</feature>
<proteinExistence type="inferred from homology"/>
<dbReference type="PANTHER" id="PTHR31375">
    <property type="match status" value="1"/>
</dbReference>
<protein>
    <recommendedName>
        <fullName evidence="11">Polygalacturonase</fullName>
    </recommendedName>
</protein>
<organism evidence="10">
    <name type="scientific">Daucus carota subsp. sativus</name>
    <name type="common">Carrot</name>
    <dbReference type="NCBI Taxonomy" id="79200"/>
    <lineage>
        <taxon>Eukaryota</taxon>
        <taxon>Viridiplantae</taxon>
        <taxon>Streptophyta</taxon>
        <taxon>Embryophyta</taxon>
        <taxon>Tracheophyta</taxon>
        <taxon>Spermatophyta</taxon>
        <taxon>Magnoliopsida</taxon>
        <taxon>eudicotyledons</taxon>
        <taxon>Gunneridae</taxon>
        <taxon>Pentapetalae</taxon>
        <taxon>asterids</taxon>
        <taxon>campanulids</taxon>
        <taxon>Apiales</taxon>
        <taxon>Apiaceae</taxon>
        <taxon>Apioideae</taxon>
        <taxon>Scandiceae</taxon>
        <taxon>Daucinae</taxon>
        <taxon>Daucus</taxon>
        <taxon>Daucus sect. Daucus</taxon>
    </lineage>
</organism>
<dbReference type="InterPro" id="IPR012334">
    <property type="entry name" value="Pectin_lyas_fold"/>
</dbReference>
<gene>
    <name evidence="10" type="ORF">DCAR_009685</name>
</gene>
<dbReference type="PROSITE" id="PS00502">
    <property type="entry name" value="POLYGALACTURONASE"/>
    <property type="match status" value="1"/>
</dbReference>
<evidence type="ECO:0000256" key="8">
    <source>
        <dbReference type="PROSITE-ProRule" id="PRU10052"/>
    </source>
</evidence>
<accession>A0A162AHD6</accession>
<evidence type="ECO:0000256" key="7">
    <source>
        <dbReference type="ARBA" id="ARBA00023316"/>
    </source>
</evidence>
<evidence type="ECO:0000256" key="3">
    <source>
        <dbReference type="ARBA" id="ARBA00022512"/>
    </source>
</evidence>
<dbReference type="OMA" id="VCINAND"/>
<comment type="subcellular location">
    <subcellularLocation>
        <location evidence="1">Secreted</location>
        <location evidence="1">Cell wall</location>
    </subcellularLocation>
</comment>
<dbReference type="InterPro" id="IPR011050">
    <property type="entry name" value="Pectin_lyase_fold/virulence"/>
</dbReference>
<comment type="similarity">
    <text evidence="2 9">Belongs to the glycosyl hydrolase 28 family.</text>
</comment>
<evidence type="ECO:0000256" key="6">
    <source>
        <dbReference type="ARBA" id="ARBA00023295"/>
    </source>
</evidence>
<dbReference type="AlphaFoldDB" id="A0A162AHD6"/>
<evidence type="ECO:0000256" key="1">
    <source>
        <dbReference type="ARBA" id="ARBA00004191"/>
    </source>
</evidence>
<evidence type="ECO:0008006" key="11">
    <source>
        <dbReference type="Google" id="ProtNLM"/>
    </source>
</evidence>